<accession>A0ABU0TKI6</accession>
<sequence length="137" mass="15170">MQIVATYCDTHFTSKNKIMDNQQSELEHVEKTIELVETGIEKESKTGAAPNITSWIKMLKGRRGFAPILHDLEKLKDAMAEKDNKKICSLLEKLGNATIEAADKAENEKDSASIKKLGKGLLKVSKLAGKLTLEKSK</sequence>
<name>A0ABU0TKI6_9FLAO</name>
<dbReference type="Proteomes" id="UP001225072">
    <property type="component" value="Unassembled WGS sequence"/>
</dbReference>
<reference evidence="1 2" key="1">
    <citation type="submission" date="2023-07" db="EMBL/GenBank/DDBJ databases">
        <title>Functional and genomic diversity of the sorghum phyllosphere microbiome.</title>
        <authorList>
            <person name="Shade A."/>
        </authorList>
    </citation>
    <scope>NUCLEOTIDE SEQUENCE [LARGE SCALE GENOMIC DNA]</scope>
    <source>
        <strain evidence="1 2">SORGH_AS_1064</strain>
    </source>
</reference>
<dbReference type="EMBL" id="JAUTAL010000001">
    <property type="protein sequence ID" value="MDQ1096723.1"/>
    <property type="molecule type" value="Genomic_DNA"/>
</dbReference>
<evidence type="ECO:0000313" key="1">
    <source>
        <dbReference type="EMBL" id="MDQ1096723.1"/>
    </source>
</evidence>
<keyword evidence="2" id="KW-1185">Reference proteome</keyword>
<gene>
    <name evidence="1" type="ORF">QE404_001870</name>
</gene>
<comment type="caution">
    <text evidence="1">The sequence shown here is derived from an EMBL/GenBank/DDBJ whole genome shotgun (WGS) entry which is preliminary data.</text>
</comment>
<evidence type="ECO:0000313" key="2">
    <source>
        <dbReference type="Proteomes" id="UP001225072"/>
    </source>
</evidence>
<protein>
    <submittedName>
        <fullName evidence="1">Uncharacterized protein</fullName>
    </submittedName>
</protein>
<proteinExistence type="predicted"/>
<organism evidence="1 2">
    <name type="scientific">Chryseobacterium camelliae</name>
    <dbReference type="NCBI Taxonomy" id="1265445"/>
    <lineage>
        <taxon>Bacteria</taxon>
        <taxon>Pseudomonadati</taxon>
        <taxon>Bacteroidota</taxon>
        <taxon>Flavobacteriia</taxon>
        <taxon>Flavobacteriales</taxon>
        <taxon>Weeksellaceae</taxon>
        <taxon>Chryseobacterium group</taxon>
        <taxon>Chryseobacterium</taxon>
    </lineage>
</organism>